<comment type="caution">
    <text evidence="5">The sequence shown here is derived from an EMBL/GenBank/DDBJ whole genome shotgun (WGS) entry which is preliminary data.</text>
</comment>
<evidence type="ECO:0000256" key="3">
    <source>
        <dbReference type="ARBA" id="ARBA00023163"/>
    </source>
</evidence>
<dbReference type="SUPFAM" id="SSF46785">
    <property type="entry name" value="Winged helix' DNA-binding domain"/>
    <property type="match status" value="1"/>
</dbReference>
<protein>
    <submittedName>
        <fullName evidence="5">GntR family transcriptional regulator</fullName>
    </submittedName>
</protein>
<dbReference type="SUPFAM" id="SSF64288">
    <property type="entry name" value="Chorismate lyase-like"/>
    <property type="match status" value="1"/>
</dbReference>
<organism evidence="5 6">
    <name type="scientific">Roseinatronobacter alkalisoli</name>
    <dbReference type="NCBI Taxonomy" id="3028235"/>
    <lineage>
        <taxon>Bacteria</taxon>
        <taxon>Pseudomonadati</taxon>
        <taxon>Pseudomonadota</taxon>
        <taxon>Alphaproteobacteria</taxon>
        <taxon>Rhodobacterales</taxon>
        <taxon>Paracoccaceae</taxon>
        <taxon>Roseinatronobacter</taxon>
    </lineage>
</organism>
<name>A0ABT5TEW8_9RHOB</name>
<evidence type="ECO:0000256" key="2">
    <source>
        <dbReference type="ARBA" id="ARBA00023125"/>
    </source>
</evidence>
<gene>
    <name evidence="5" type="ORF">PUT78_21045</name>
</gene>
<dbReference type="RefSeq" id="WP_274354217.1">
    <property type="nucleotide sequence ID" value="NZ_JAQZSM010000039.1"/>
</dbReference>
<accession>A0ABT5TEW8</accession>
<dbReference type="InterPro" id="IPR028978">
    <property type="entry name" value="Chorismate_lyase_/UTRA_dom_sf"/>
</dbReference>
<evidence type="ECO:0000259" key="4">
    <source>
        <dbReference type="PROSITE" id="PS50949"/>
    </source>
</evidence>
<dbReference type="Pfam" id="PF07702">
    <property type="entry name" value="UTRA"/>
    <property type="match status" value="1"/>
</dbReference>
<dbReference type="Gene3D" id="1.10.10.10">
    <property type="entry name" value="Winged helix-like DNA-binding domain superfamily/Winged helix DNA-binding domain"/>
    <property type="match status" value="1"/>
</dbReference>
<dbReference type="InterPro" id="IPR036388">
    <property type="entry name" value="WH-like_DNA-bd_sf"/>
</dbReference>
<dbReference type="CDD" id="cd07377">
    <property type="entry name" value="WHTH_GntR"/>
    <property type="match status" value="1"/>
</dbReference>
<keyword evidence="3" id="KW-0804">Transcription</keyword>
<dbReference type="Proteomes" id="UP001431784">
    <property type="component" value="Unassembled WGS sequence"/>
</dbReference>
<keyword evidence="2" id="KW-0238">DNA-binding</keyword>
<dbReference type="InterPro" id="IPR000524">
    <property type="entry name" value="Tscrpt_reg_HTH_GntR"/>
</dbReference>
<evidence type="ECO:0000313" key="6">
    <source>
        <dbReference type="Proteomes" id="UP001431784"/>
    </source>
</evidence>
<dbReference type="Gene3D" id="3.40.1410.10">
    <property type="entry name" value="Chorismate lyase-like"/>
    <property type="match status" value="1"/>
</dbReference>
<dbReference type="PROSITE" id="PS50949">
    <property type="entry name" value="HTH_GNTR"/>
    <property type="match status" value="1"/>
</dbReference>
<dbReference type="PANTHER" id="PTHR44846:SF1">
    <property type="entry name" value="MANNOSYL-D-GLYCERATE TRANSPORT_METABOLISM SYSTEM REPRESSOR MNGR-RELATED"/>
    <property type="match status" value="1"/>
</dbReference>
<dbReference type="EMBL" id="JAQZSM010000039">
    <property type="protein sequence ID" value="MDD7973551.1"/>
    <property type="molecule type" value="Genomic_DNA"/>
</dbReference>
<evidence type="ECO:0000313" key="5">
    <source>
        <dbReference type="EMBL" id="MDD7973551.1"/>
    </source>
</evidence>
<dbReference type="InterPro" id="IPR050679">
    <property type="entry name" value="Bact_HTH_transcr_reg"/>
</dbReference>
<proteinExistence type="predicted"/>
<reference evidence="5" key="1">
    <citation type="submission" date="2023-02" db="EMBL/GenBank/DDBJ databases">
        <title>Description of Roseinatronobacter alkalisoli sp. nov., an alkaliphilic bacerium isolated from soda soil.</title>
        <authorList>
            <person name="Wei W."/>
        </authorList>
    </citation>
    <scope>NUCLEOTIDE SEQUENCE</scope>
    <source>
        <strain evidence="5">HJB301</strain>
    </source>
</reference>
<dbReference type="SMART" id="SM00866">
    <property type="entry name" value="UTRA"/>
    <property type="match status" value="1"/>
</dbReference>
<dbReference type="PANTHER" id="PTHR44846">
    <property type="entry name" value="MANNOSYL-D-GLYCERATE TRANSPORT/METABOLISM SYSTEM REPRESSOR MNGR-RELATED"/>
    <property type="match status" value="1"/>
</dbReference>
<dbReference type="PRINTS" id="PR00035">
    <property type="entry name" value="HTHGNTR"/>
</dbReference>
<keyword evidence="1" id="KW-0805">Transcription regulation</keyword>
<dbReference type="SMART" id="SM00345">
    <property type="entry name" value="HTH_GNTR"/>
    <property type="match status" value="1"/>
</dbReference>
<evidence type="ECO:0000256" key="1">
    <source>
        <dbReference type="ARBA" id="ARBA00023015"/>
    </source>
</evidence>
<dbReference type="Pfam" id="PF00392">
    <property type="entry name" value="GntR"/>
    <property type="match status" value="1"/>
</dbReference>
<keyword evidence="6" id="KW-1185">Reference proteome</keyword>
<sequence length="244" mass="26891">MTWHHELLVSRAEDTPIYVRLATILREKIQQGEFSVGDALPSERDIAERMAVSRVTVRKAIDLLMREGVLSRKHGSGTYIAPRIEQPSSLLAGFSEDLRRRGLIAGSVWLEKSTDTASPDEVIAFGLAVNARVKRFRRIRTANGEPLALEHAIVPEAYLPDHDSVDNSLYAALDAVGNKPVTGLQRVTASLASEEEAQNLGVPSGAAVLRIERRGYLADGTIVELTRSAYRGDRYDFVSELRAI</sequence>
<feature type="domain" description="HTH gntR-type" evidence="4">
    <location>
        <begin position="15"/>
        <end position="83"/>
    </location>
</feature>
<dbReference type="InterPro" id="IPR036390">
    <property type="entry name" value="WH_DNA-bd_sf"/>
</dbReference>
<dbReference type="InterPro" id="IPR011663">
    <property type="entry name" value="UTRA"/>
</dbReference>